<name>F4R672_MELLP</name>
<protein>
    <submittedName>
        <fullName evidence="1">Uncharacterized protein</fullName>
    </submittedName>
</protein>
<proteinExistence type="predicted"/>
<keyword evidence="2" id="KW-1185">Reference proteome</keyword>
<dbReference type="Proteomes" id="UP000001072">
    <property type="component" value="Unassembled WGS sequence"/>
</dbReference>
<accession>F4R672</accession>
<organism evidence="2">
    <name type="scientific">Melampsora larici-populina (strain 98AG31 / pathotype 3-4-7)</name>
    <name type="common">Poplar leaf rust fungus</name>
    <dbReference type="NCBI Taxonomy" id="747676"/>
    <lineage>
        <taxon>Eukaryota</taxon>
        <taxon>Fungi</taxon>
        <taxon>Dikarya</taxon>
        <taxon>Basidiomycota</taxon>
        <taxon>Pucciniomycotina</taxon>
        <taxon>Pucciniomycetes</taxon>
        <taxon>Pucciniales</taxon>
        <taxon>Melampsoraceae</taxon>
        <taxon>Melampsora</taxon>
    </lineage>
</organism>
<dbReference type="AlphaFoldDB" id="F4R672"/>
<dbReference type="EMBL" id="GL883091">
    <property type="protein sequence ID" value="EGG12518.1"/>
    <property type="molecule type" value="Genomic_DNA"/>
</dbReference>
<reference evidence="2" key="1">
    <citation type="journal article" date="2011" name="Proc. Natl. Acad. Sci. U.S.A.">
        <title>Obligate biotrophy features unraveled by the genomic analysis of rust fungi.</title>
        <authorList>
            <person name="Duplessis S."/>
            <person name="Cuomo C.A."/>
            <person name="Lin Y.-C."/>
            <person name="Aerts A."/>
            <person name="Tisserant E."/>
            <person name="Veneault-Fourrey C."/>
            <person name="Joly D.L."/>
            <person name="Hacquard S."/>
            <person name="Amselem J."/>
            <person name="Cantarel B.L."/>
            <person name="Chiu R."/>
            <person name="Coutinho P.M."/>
            <person name="Feau N."/>
            <person name="Field M."/>
            <person name="Frey P."/>
            <person name="Gelhaye E."/>
            <person name="Goldberg J."/>
            <person name="Grabherr M.G."/>
            <person name="Kodira C.D."/>
            <person name="Kohler A."/>
            <person name="Kuees U."/>
            <person name="Lindquist E.A."/>
            <person name="Lucas S.M."/>
            <person name="Mago R."/>
            <person name="Mauceli E."/>
            <person name="Morin E."/>
            <person name="Murat C."/>
            <person name="Pangilinan J.L."/>
            <person name="Park R."/>
            <person name="Pearson M."/>
            <person name="Quesneville H."/>
            <person name="Rouhier N."/>
            <person name="Sakthikumar S."/>
            <person name="Salamov A.A."/>
            <person name="Schmutz J."/>
            <person name="Selles B."/>
            <person name="Shapiro H."/>
            <person name="Tanguay P."/>
            <person name="Tuskan G.A."/>
            <person name="Henrissat B."/>
            <person name="Van de Peer Y."/>
            <person name="Rouze P."/>
            <person name="Ellis J.G."/>
            <person name="Dodds P.N."/>
            <person name="Schein J.E."/>
            <person name="Zhong S."/>
            <person name="Hamelin R.C."/>
            <person name="Grigoriev I.V."/>
            <person name="Szabo L.J."/>
            <person name="Martin F."/>
        </authorList>
    </citation>
    <scope>NUCLEOTIDE SEQUENCE [LARGE SCALE GENOMIC DNA]</scope>
    <source>
        <strain evidence="2">98AG31 / pathotype 3-4-7</strain>
    </source>
</reference>
<dbReference type="VEuPathDB" id="FungiDB:MELLADRAFT_58859"/>
<dbReference type="RefSeq" id="XP_007404893.1">
    <property type="nucleotide sequence ID" value="XM_007404831.1"/>
</dbReference>
<gene>
    <name evidence="1" type="ORF">MELLADRAFT_58859</name>
</gene>
<evidence type="ECO:0000313" key="2">
    <source>
        <dbReference type="Proteomes" id="UP000001072"/>
    </source>
</evidence>
<dbReference type="HOGENOM" id="CLU_056408_0_0_1"/>
<dbReference type="InParanoid" id="F4R672"/>
<sequence length="284" mass="32644">MTLFVNHTRIGVIPCQKDDPRVIAEEAREKAEGFPKCECSNCNPEAAAMLVHNLPKLTKLNYMDAMTNVSEVEGFFKPNKDESEQAGVGNGQGISNKKGWRKRCGPLDPALEELADELVFMFELHCNELFGDDGYCESEDYFGLERATKIVEIIEDVKCSEDIEDAMGGDIIEGGVDVVFDYINEWRTRDTGIEFLRKREIIREKKKQDEDKTLKEKNTINIIPKVIASFPLQKKQRRTSEQVKADKEAATHRREYNQRCINWMKFDHVPSNKLDAKERAYQEK</sequence>
<dbReference type="KEGG" id="mlr:MELLADRAFT_58859"/>
<evidence type="ECO:0000313" key="1">
    <source>
        <dbReference type="EMBL" id="EGG12518.1"/>
    </source>
</evidence>
<dbReference type="GeneID" id="18929244"/>